<dbReference type="Proteomes" id="UP000315440">
    <property type="component" value="Unassembled WGS sequence"/>
</dbReference>
<proteinExistence type="predicted"/>
<reference evidence="2 3" key="1">
    <citation type="submission" date="2019-02" db="EMBL/GenBank/DDBJ databases">
        <title>Deep-cultivation of Planctomycetes and their phenomic and genomic characterization uncovers novel biology.</title>
        <authorList>
            <person name="Wiegand S."/>
            <person name="Jogler M."/>
            <person name="Boedeker C."/>
            <person name="Pinto D."/>
            <person name="Vollmers J."/>
            <person name="Rivas-Marin E."/>
            <person name="Kohn T."/>
            <person name="Peeters S.H."/>
            <person name="Heuer A."/>
            <person name="Rast P."/>
            <person name="Oberbeckmann S."/>
            <person name="Bunk B."/>
            <person name="Jeske O."/>
            <person name="Meyerdierks A."/>
            <person name="Storesund J.E."/>
            <person name="Kallscheuer N."/>
            <person name="Luecker S."/>
            <person name="Lage O.M."/>
            <person name="Pohl T."/>
            <person name="Merkel B.J."/>
            <person name="Hornburger P."/>
            <person name="Mueller R.-W."/>
            <person name="Bruemmer F."/>
            <person name="Labrenz M."/>
            <person name="Spormann A.M."/>
            <person name="Op Den Camp H."/>
            <person name="Overmann J."/>
            <person name="Amann R."/>
            <person name="Jetten M.S.M."/>
            <person name="Mascher T."/>
            <person name="Medema M.H."/>
            <person name="Devos D.P."/>
            <person name="Kaster A.-K."/>
            <person name="Ovreas L."/>
            <person name="Rohde M."/>
            <person name="Galperin M.Y."/>
            <person name="Jogler C."/>
        </authorList>
    </citation>
    <scope>NUCLEOTIDE SEQUENCE [LARGE SCALE GENOMIC DNA]</scope>
    <source>
        <strain evidence="2 3">Mal64</strain>
    </source>
</reference>
<dbReference type="EMBL" id="SJPQ01000001">
    <property type="protein sequence ID" value="TWT89772.1"/>
    <property type="molecule type" value="Genomic_DNA"/>
</dbReference>
<accession>A0A5C5ZQF7</accession>
<feature type="domain" description="GAF" evidence="1">
    <location>
        <begin position="33"/>
        <end position="126"/>
    </location>
</feature>
<organism evidence="2 3">
    <name type="scientific">Pseudobythopirellula maris</name>
    <dbReference type="NCBI Taxonomy" id="2527991"/>
    <lineage>
        <taxon>Bacteria</taxon>
        <taxon>Pseudomonadati</taxon>
        <taxon>Planctomycetota</taxon>
        <taxon>Planctomycetia</taxon>
        <taxon>Pirellulales</taxon>
        <taxon>Lacipirellulaceae</taxon>
        <taxon>Pseudobythopirellula</taxon>
    </lineage>
</organism>
<dbReference type="Gene3D" id="3.30.450.40">
    <property type="match status" value="2"/>
</dbReference>
<sequence length="337" mass="35790">MTTYGGITIMDETATQPTLGGAARELAPVVEVWRPTESGDRLEWASGSYGPHQALQAESATITFAPGEGLPGMAWADRSPVLLDNLFQAGFVRDHTAREAGLTSGIAIPCLSGERLHGVVVFLCDHNSNAQGAFEVWRRNDRDELSLENGYHANLERFGKVSQYVKFPRGAGLPGKTREARFPQLIGNVGASKEFMRAAGAKAEGLASALSLPIMRGTLDIDSVVLMLSAAKTPIAHCFEIWAPAEGSSPTGTVWRLASGVYGPFVDLGPPSATMRLAPGQGLVGRAAQTGAPLVSTRLPDFEPGRGDQLGEYGLNTGVALPFYQGERIAAIVTMIR</sequence>
<evidence type="ECO:0000313" key="3">
    <source>
        <dbReference type="Proteomes" id="UP000315440"/>
    </source>
</evidence>
<dbReference type="InterPro" id="IPR003018">
    <property type="entry name" value="GAF"/>
</dbReference>
<keyword evidence="3" id="KW-1185">Reference proteome</keyword>
<dbReference type="OrthoDB" id="9148869at2"/>
<dbReference type="RefSeq" id="WP_146395720.1">
    <property type="nucleotide sequence ID" value="NZ_SJPQ01000001.1"/>
</dbReference>
<comment type="caution">
    <text evidence="2">The sequence shown here is derived from an EMBL/GenBank/DDBJ whole genome shotgun (WGS) entry which is preliminary data.</text>
</comment>
<dbReference type="AlphaFoldDB" id="A0A5C5ZQF7"/>
<dbReference type="InterPro" id="IPR029016">
    <property type="entry name" value="GAF-like_dom_sf"/>
</dbReference>
<evidence type="ECO:0000259" key="1">
    <source>
        <dbReference type="Pfam" id="PF13185"/>
    </source>
</evidence>
<dbReference type="Pfam" id="PF13185">
    <property type="entry name" value="GAF_2"/>
    <property type="match status" value="1"/>
</dbReference>
<dbReference type="SUPFAM" id="SSF55781">
    <property type="entry name" value="GAF domain-like"/>
    <property type="match status" value="1"/>
</dbReference>
<protein>
    <recommendedName>
        <fullName evidence="1">GAF domain-containing protein</fullName>
    </recommendedName>
</protein>
<gene>
    <name evidence="2" type="ORF">Mal64_01510</name>
</gene>
<evidence type="ECO:0000313" key="2">
    <source>
        <dbReference type="EMBL" id="TWT89772.1"/>
    </source>
</evidence>
<name>A0A5C5ZQF7_9BACT</name>